<dbReference type="InterPro" id="IPR048333">
    <property type="entry name" value="HA2_WH"/>
</dbReference>
<feature type="compositionally biased region" description="Basic and acidic residues" evidence="9">
    <location>
        <begin position="142"/>
        <end position="159"/>
    </location>
</feature>
<keyword evidence="5" id="KW-0274">FAD</keyword>
<dbReference type="PROSITE" id="PS51194">
    <property type="entry name" value="HELICASE_CTER"/>
    <property type="match status" value="1"/>
</dbReference>
<comment type="caution">
    <text evidence="14">The sequence shown here is derived from an EMBL/GenBank/DDBJ whole genome shotgun (WGS) entry which is preliminary data.</text>
</comment>
<feature type="region of interest" description="Disordered" evidence="9">
    <location>
        <begin position="219"/>
        <end position="248"/>
    </location>
</feature>
<evidence type="ECO:0000313" key="15">
    <source>
        <dbReference type="Proteomes" id="UP001642464"/>
    </source>
</evidence>
<keyword evidence="4" id="KW-0547">Nucleotide-binding</keyword>
<evidence type="ECO:0000256" key="5">
    <source>
        <dbReference type="ARBA" id="ARBA00022827"/>
    </source>
</evidence>
<keyword evidence="3" id="KW-0285">Flavoprotein</keyword>
<dbReference type="Pfam" id="PF00667">
    <property type="entry name" value="FAD_binding_1"/>
    <property type="match status" value="1"/>
</dbReference>
<keyword evidence="15" id="KW-1185">Reference proteome</keyword>
<dbReference type="InterPro" id="IPR017927">
    <property type="entry name" value="FAD-bd_FR_type"/>
</dbReference>
<dbReference type="Gene3D" id="1.20.120.1080">
    <property type="match status" value="1"/>
</dbReference>
<dbReference type="PANTHER" id="PTHR18934">
    <property type="entry name" value="ATP-DEPENDENT RNA HELICASE"/>
    <property type="match status" value="1"/>
</dbReference>
<dbReference type="PROSITE" id="PS51384">
    <property type="entry name" value="FAD_FR"/>
    <property type="match status" value="1"/>
</dbReference>
<evidence type="ECO:0000256" key="1">
    <source>
        <dbReference type="ARBA" id="ARBA00001917"/>
    </source>
</evidence>
<evidence type="ECO:0000259" key="10">
    <source>
        <dbReference type="PROSITE" id="PS50902"/>
    </source>
</evidence>
<proteinExistence type="predicted"/>
<comment type="cofactor">
    <cofactor evidence="1">
        <name>FMN</name>
        <dbReference type="ChEBI" id="CHEBI:58210"/>
    </cofactor>
</comment>
<dbReference type="Gene3D" id="3.40.50.300">
    <property type="entry name" value="P-loop containing nucleotide triphosphate hydrolases"/>
    <property type="match status" value="3"/>
</dbReference>
<evidence type="ECO:0000256" key="4">
    <source>
        <dbReference type="ARBA" id="ARBA00022741"/>
    </source>
</evidence>
<dbReference type="InterPro" id="IPR029039">
    <property type="entry name" value="Flavoprotein-like_sf"/>
</dbReference>
<dbReference type="InterPro" id="IPR008254">
    <property type="entry name" value="Flavodoxin/NO_synth"/>
</dbReference>
<dbReference type="Pfam" id="PF21010">
    <property type="entry name" value="HA2_C"/>
    <property type="match status" value="1"/>
</dbReference>
<name>A0ABP0JTC1_9DINO</name>
<dbReference type="Pfam" id="PF04408">
    <property type="entry name" value="WHD_HA2"/>
    <property type="match status" value="1"/>
</dbReference>
<feature type="compositionally biased region" description="Basic residues" evidence="9">
    <location>
        <begin position="94"/>
        <end position="106"/>
    </location>
</feature>
<evidence type="ECO:0000313" key="14">
    <source>
        <dbReference type="EMBL" id="CAK9017710.1"/>
    </source>
</evidence>
<dbReference type="InterPro" id="IPR001650">
    <property type="entry name" value="Helicase_C-like"/>
</dbReference>
<keyword evidence="6" id="KW-0067">ATP-binding</keyword>
<evidence type="ECO:0000259" key="13">
    <source>
        <dbReference type="PROSITE" id="PS51384"/>
    </source>
</evidence>
<dbReference type="Pfam" id="PF00258">
    <property type="entry name" value="Flavodoxin_1"/>
    <property type="match status" value="1"/>
</dbReference>
<dbReference type="Gene3D" id="1.20.990.10">
    <property type="entry name" value="NADPH-cytochrome p450 Reductase, Chain A, domain 3"/>
    <property type="match status" value="1"/>
</dbReference>
<feature type="region of interest" description="Disordered" evidence="9">
    <location>
        <begin position="1"/>
        <end position="30"/>
    </location>
</feature>
<protein>
    <submittedName>
        <fullName evidence="14">NADPH-dependent diflavin oxidoreductase 1 (NADPH-dependent FMN and FAD-containing oxidoreductase)</fullName>
    </submittedName>
</protein>
<dbReference type="PANTHER" id="PTHR18934:SF145">
    <property type="entry name" value="ATP-DEPENDENT RNA HELICASE DHX57-RELATED"/>
    <property type="match status" value="1"/>
</dbReference>
<dbReference type="Gene3D" id="3.40.50.80">
    <property type="entry name" value="Nucleotide-binding domain of ferredoxin-NADP reductase (FNR) module"/>
    <property type="match status" value="1"/>
</dbReference>
<dbReference type="InterPro" id="IPR027417">
    <property type="entry name" value="P-loop_NTPase"/>
</dbReference>
<dbReference type="EMBL" id="CAXAMM010008557">
    <property type="protein sequence ID" value="CAK9017710.1"/>
    <property type="molecule type" value="Genomic_DNA"/>
</dbReference>
<evidence type="ECO:0000259" key="11">
    <source>
        <dbReference type="PROSITE" id="PS51192"/>
    </source>
</evidence>
<comment type="cofactor">
    <cofactor evidence="2">
        <name>FAD</name>
        <dbReference type="ChEBI" id="CHEBI:57692"/>
    </cofactor>
</comment>
<gene>
    <name evidence="14" type="ORF">SCF082_LOCUS13757</name>
</gene>
<evidence type="ECO:0000256" key="6">
    <source>
        <dbReference type="ARBA" id="ARBA00022840"/>
    </source>
</evidence>
<dbReference type="SUPFAM" id="SSF52218">
    <property type="entry name" value="Flavoproteins"/>
    <property type="match status" value="1"/>
</dbReference>
<organism evidence="14 15">
    <name type="scientific">Durusdinium trenchii</name>
    <dbReference type="NCBI Taxonomy" id="1381693"/>
    <lineage>
        <taxon>Eukaryota</taxon>
        <taxon>Sar</taxon>
        <taxon>Alveolata</taxon>
        <taxon>Dinophyceae</taxon>
        <taxon>Suessiales</taxon>
        <taxon>Symbiodiniaceae</taxon>
        <taxon>Durusdinium</taxon>
    </lineage>
</organism>
<evidence type="ECO:0000256" key="3">
    <source>
        <dbReference type="ARBA" id="ARBA00022630"/>
    </source>
</evidence>
<reference evidence="14 15" key="1">
    <citation type="submission" date="2024-02" db="EMBL/GenBank/DDBJ databases">
        <authorList>
            <person name="Chen Y."/>
            <person name="Shah S."/>
            <person name="Dougan E. K."/>
            <person name="Thang M."/>
            <person name="Chan C."/>
        </authorList>
    </citation>
    <scope>NUCLEOTIDE SEQUENCE [LARGE SCALE GENOMIC DNA]</scope>
</reference>
<dbReference type="SUPFAM" id="SSF52540">
    <property type="entry name" value="P-loop containing nucleoside triphosphate hydrolases"/>
    <property type="match status" value="2"/>
</dbReference>
<dbReference type="PRINTS" id="PR00371">
    <property type="entry name" value="FPNCR"/>
</dbReference>
<dbReference type="SMART" id="SM00847">
    <property type="entry name" value="HA2"/>
    <property type="match status" value="1"/>
</dbReference>
<keyword evidence="7" id="KW-0521">NADP</keyword>
<dbReference type="InterPro" id="IPR007502">
    <property type="entry name" value="Helicase-assoc_dom"/>
</dbReference>
<dbReference type="InterPro" id="IPR011709">
    <property type="entry name" value="DEAD-box_helicase_OB_fold"/>
</dbReference>
<dbReference type="SUPFAM" id="SSF63380">
    <property type="entry name" value="Riboflavin synthase domain-like"/>
    <property type="match status" value="1"/>
</dbReference>
<dbReference type="SUPFAM" id="SSF52343">
    <property type="entry name" value="Ferredoxin reductase-like, C-terminal NADP-linked domain"/>
    <property type="match status" value="1"/>
</dbReference>
<dbReference type="Gene3D" id="3.40.50.360">
    <property type="match status" value="2"/>
</dbReference>
<dbReference type="InterPro" id="IPR017938">
    <property type="entry name" value="Riboflavin_synthase-like_b-brl"/>
</dbReference>
<dbReference type="Pfam" id="PF00175">
    <property type="entry name" value="NAD_binding_1"/>
    <property type="match status" value="1"/>
</dbReference>
<dbReference type="CDD" id="cd18791">
    <property type="entry name" value="SF2_C_RHA"/>
    <property type="match status" value="1"/>
</dbReference>
<dbReference type="CDD" id="cd17917">
    <property type="entry name" value="DEXHc_RHA-like"/>
    <property type="match status" value="1"/>
</dbReference>
<evidence type="ECO:0000256" key="7">
    <source>
        <dbReference type="ARBA" id="ARBA00022857"/>
    </source>
</evidence>
<dbReference type="Proteomes" id="UP001642464">
    <property type="component" value="Unassembled WGS sequence"/>
</dbReference>
<feature type="domain" description="Flavodoxin-like" evidence="10">
    <location>
        <begin position="635"/>
        <end position="779"/>
    </location>
</feature>
<dbReference type="PROSITE" id="PS50902">
    <property type="entry name" value="FLAVODOXIN_LIKE"/>
    <property type="match status" value="1"/>
</dbReference>
<dbReference type="SMART" id="SM00487">
    <property type="entry name" value="DEXDc"/>
    <property type="match status" value="1"/>
</dbReference>
<feature type="compositionally biased region" description="Basic and acidic residues" evidence="9">
    <location>
        <begin position="110"/>
        <end position="124"/>
    </location>
</feature>
<dbReference type="InterPro" id="IPR039261">
    <property type="entry name" value="FNR_nucleotide-bd"/>
</dbReference>
<evidence type="ECO:0000259" key="12">
    <source>
        <dbReference type="PROSITE" id="PS51194"/>
    </source>
</evidence>
<sequence>MSKGRGQCAAKGKSYEKGRTSGKGPPLDDYFELKSSKVTLGEESRDEILALIAQFRQGPKPKKEVKSDGQGEKEDERGESSEEMEEDPLMSNREKRKQQIRLKKNLMKQLLEEDKREAGEEKGRKTTVNSKPDSSHVQVRVFYRDERKPSDKKKGPELIRRGAADAVEEFLELAKKKLQINGKKKLWAYKQGEMQTPLEKTADLADNSVLVISMREITSSDVPEEVTEKEPSASQGPETTGEKPLETAPSMPNLEAVRAAYAQRAVSAAPPLTKAERQSISEELLKSWEAYEERGDLLRSRSNLPAAEVRAPFLEALAAHQVVVVAGETGSGKTTQCPNFILEAASATGRGGDVSIICTQPRRIAAVGVATRVAEERGETVGGHVGYAVRLDSRSTRYTRLLFCTTGVLLNRLNASPDLEGVTHIVLDEVHERSLHTDFLLTILRELLYRRPDLKLVLMSATMQQSIFSDYFGGLVDGDEPRVPVINVCGRTYPVTVRYEGQAQAASKGSPIGPVRAETVDVEDAEFEAEVKRQYGRGAKEIRISPAVQSSADLRQIANLCAAILTGKYEPDEDGQEERGGAGGAILVFLPGHAEIENCISQLKGQRGDRAWILPLHGSMSVQQQQRVFKRPPAQLSDFFMSTGTAEETAWELAREGRRKGYAMEPRAMDEISLEQLRKIRTAVFIVSTTGQGDPPLNMRKLWQELLQASLPATLLQGLSFAVFGLGDRRYREFNYAARKLHGRLQNLGAVSFFRLGLGDDQHDFGMEQELDPWSEGMWAALAEKISPGQPDEDVDLRYEVDELGEIQNGEAHDVLDLTEDGSFWADLLDKGSLCTASHASDIQDVWNIQIRLPPKQRYVAGDVLVVWPRTEEQLVKRFVVETLERSLTESVRIRPRSRSAACPFPSRPLTLQEMFSRYIDVTAVPSRHFFHVLSLYTSDELHKKKLSEFASRTLEAKDALYEYCKRERRSAAEVMWDFWTARPPLNALISALPLLRPRRYSIASCPGWAGFGRFTGAWSLLSRPFWWQEPPASCLKRIMADIWADLAPDGLSQDLDLCVGIVNSVTRSNREVKGLCSNFLKDAAVGSRLQCSLEKGTLQLPPLEVPLILICPGTGLSPCRALVQERHKQLMGAKSPPARFHKGLQDLMFLGFRHQDGDFLYGHEWSNFKTWLSVHVAFSRDHEDKKVYVQDLIEEQGRHVCRLLDAGAMIFVCGRSHPMPSQVFDAFVEVLEQNGIAKEAETSITIDDVTHVIDSCHVKETRFSPQSSTSVFSTVWVSQAAAKQRAGRAGRTRPGVCWRLCRQDFMEKELPKHTLCEMQRTPLEELVLQLRLLELGDHPGDFLRRAPEPPALEAVERAIRALVAIGALENDSQLRLTPLGFHLAHMPVDARIGKMLVYGSLCKCLAPILTIAACLSQRSPFIRNFNRTKEELQVQERRNVWGELHSDQLAAAKAYDKYHEQRRQGRENAWAVCDRFGLSSSTLDDVAQLRQQFLRHLAETGFADAEAGEDGGDQVNVHQSNLSLVRCVMCAGLFPNVAQVQRQSNARGTYHIFVSRQRERCAPHPSSLNFRQGNEFAANHGWLLFHDKVKTSQVYLHDTTLIGTSVARRGLLLLASI</sequence>
<keyword evidence="8" id="KW-0560">Oxidoreductase</keyword>
<dbReference type="InterPro" id="IPR011545">
    <property type="entry name" value="DEAD/DEAH_box_helicase_dom"/>
</dbReference>
<dbReference type="InterPro" id="IPR001433">
    <property type="entry name" value="OxRdtase_FAD/NAD-bd"/>
</dbReference>
<feature type="compositionally biased region" description="Polar residues" evidence="9">
    <location>
        <begin position="126"/>
        <end position="137"/>
    </location>
</feature>
<feature type="region of interest" description="Disordered" evidence="9">
    <location>
        <begin position="51"/>
        <end position="159"/>
    </location>
</feature>
<accession>A0ABP0JTC1</accession>
<dbReference type="InterPro" id="IPR023173">
    <property type="entry name" value="NADPH_Cyt_P450_Rdtase_alpha"/>
</dbReference>
<feature type="compositionally biased region" description="Basic and acidic residues" evidence="9">
    <location>
        <begin position="61"/>
        <end position="80"/>
    </location>
</feature>
<dbReference type="InterPro" id="IPR014001">
    <property type="entry name" value="Helicase_ATP-bd"/>
</dbReference>
<evidence type="ECO:0000256" key="8">
    <source>
        <dbReference type="ARBA" id="ARBA00023002"/>
    </source>
</evidence>
<evidence type="ECO:0000256" key="9">
    <source>
        <dbReference type="SAM" id="MobiDB-lite"/>
    </source>
</evidence>
<dbReference type="PROSITE" id="PS51192">
    <property type="entry name" value="HELICASE_ATP_BIND_1"/>
    <property type="match status" value="1"/>
</dbReference>
<dbReference type="Pfam" id="PF00270">
    <property type="entry name" value="DEAD"/>
    <property type="match status" value="1"/>
</dbReference>
<feature type="domain" description="FAD-binding FR-type" evidence="13">
    <location>
        <begin position="821"/>
        <end position="1102"/>
    </location>
</feature>
<dbReference type="Pfam" id="PF07717">
    <property type="entry name" value="OB_NTP_bind"/>
    <property type="match status" value="1"/>
</dbReference>
<dbReference type="Gene3D" id="2.40.30.10">
    <property type="entry name" value="Translation factors"/>
    <property type="match status" value="1"/>
</dbReference>
<evidence type="ECO:0000256" key="2">
    <source>
        <dbReference type="ARBA" id="ARBA00001974"/>
    </source>
</evidence>
<feature type="domain" description="Helicase ATP-binding" evidence="11">
    <location>
        <begin position="314"/>
        <end position="481"/>
    </location>
</feature>
<dbReference type="InterPro" id="IPR003097">
    <property type="entry name" value="CysJ-like_FAD-binding"/>
</dbReference>
<feature type="domain" description="Helicase C-terminal" evidence="12">
    <location>
        <begin position="1144"/>
        <end position="1335"/>
    </location>
</feature>
<dbReference type="InterPro" id="IPR001709">
    <property type="entry name" value="Flavoprot_Pyr_Nucl_cyt_Rdtase"/>
</dbReference>